<comment type="caution">
    <text evidence="1">The sequence shown here is derived from an EMBL/GenBank/DDBJ whole genome shotgun (WGS) entry which is preliminary data.</text>
</comment>
<dbReference type="SUPFAM" id="SSF54427">
    <property type="entry name" value="NTF2-like"/>
    <property type="match status" value="1"/>
</dbReference>
<proteinExistence type="predicted"/>
<evidence type="ECO:0008006" key="3">
    <source>
        <dbReference type="Google" id="ProtNLM"/>
    </source>
</evidence>
<reference evidence="1 2" key="1">
    <citation type="submission" date="2014-07" db="EMBL/GenBank/DDBJ databases">
        <title>Expanding our view of genomic diversity in Candidatus Accumulibacter clades.</title>
        <authorList>
            <person name="Skennerton C.T."/>
            <person name="Barr J.J."/>
            <person name="Slater F.R."/>
            <person name="Bond P.L."/>
            <person name="Tyson G.W."/>
        </authorList>
    </citation>
    <scope>NUCLEOTIDE SEQUENCE [LARGE SCALE GENOMIC DNA]</scope>
    <source>
        <strain evidence="2">SK-01</strain>
    </source>
</reference>
<dbReference type="RefSeq" id="WP_034924491.1">
    <property type="nucleotide sequence ID" value="NZ_JDSS02000019.1"/>
</dbReference>
<evidence type="ECO:0000313" key="2">
    <source>
        <dbReference type="Proteomes" id="UP000019812"/>
    </source>
</evidence>
<protein>
    <recommendedName>
        <fullName evidence="3">SnoaL-like domain-containing protein</fullName>
    </recommendedName>
</protein>
<accession>A0A084Y209</accession>
<dbReference type="EMBL" id="JDSS02000019">
    <property type="protein sequence ID" value="KFB68753.1"/>
    <property type="molecule type" value="Genomic_DNA"/>
</dbReference>
<evidence type="ECO:0000313" key="1">
    <source>
        <dbReference type="EMBL" id="KFB68753.1"/>
    </source>
</evidence>
<dbReference type="Proteomes" id="UP000019812">
    <property type="component" value="Unassembled WGS sequence"/>
</dbReference>
<dbReference type="InterPro" id="IPR032710">
    <property type="entry name" value="NTF2-like_dom_sf"/>
</dbReference>
<organism evidence="1 2">
    <name type="scientific">Candidatus Accumulibacter vicinus</name>
    <dbReference type="NCBI Taxonomy" id="2954382"/>
    <lineage>
        <taxon>Bacteria</taxon>
        <taxon>Pseudomonadati</taxon>
        <taxon>Pseudomonadota</taxon>
        <taxon>Betaproteobacteria</taxon>
        <taxon>Candidatus Accumulibacter</taxon>
    </lineage>
</organism>
<dbReference type="STRING" id="1457154.CAPSK01_001607"/>
<name>A0A084Y209_9PROT</name>
<dbReference type="AlphaFoldDB" id="A0A084Y209"/>
<gene>
    <name evidence="1" type="ORF">CAPSK01_001607</name>
</gene>
<sequence length="134" mass="15394">MDTAIVDELSKRFIRYLETGDEPQSVFAPDIFLDFTLPTWRIQAQGLRDVHDIRMRGHPTSGTVPRWSVLPTPNGFAMEAEERWTDSKGDWYCREAFFAEIREGKISRLAVYCTGDWDSARQASHRAQVTLLVS</sequence>